<organism evidence="3 4">
    <name type="scientific">Candidatus Scatousia excrementigallinarum</name>
    <dbReference type="NCBI Taxonomy" id="2840935"/>
    <lineage>
        <taxon>Bacteria</taxon>
        <taxon>Candidatus Scatousia</taxon>
    </lineage>
</organism>
<keyword evidence="1 3" id="KW-0413">Isomerase</keyword>
<name>A0A9D1EYT9_9BACT</name>
<dbReference type="PROSITE" id="PS01096">
    <property type="entry name" value="PPIC_PPIASE_1"/>
    <property type="match status" value="1"/>
</dbReference>
<reference evidence="3" key="1">
    <citation type="submission" date="2020-10" db="EMBL/GenBank/DDBJ databases">
        <authorList>
            <person name="Gilroy R."/>
        </authorList>
    </citation>
    <scope>NUCLEOTIDE SEQUENCE</scope>
    <source>
        <strain evidence="3">6276</strain>
    </source>
</reference>
<dbReference type="PANTHER" id="PTHR47245:SF2">
    <property type="entry name" value="PEPTIDYL-PROLYL CIS-TRANS ISOMERASE HP_0175-RELATED"/>
    <property type="match status" value="1"/>
</dbReference>
<dbReference type="GO" id="GO:0003755">
    <property type="term" value="F:peptidyl-prolyl cis-trans isomerase activity"/>
    <property type="evidence" value="ECO:0007669"/>
    <property type="project" value="UniProtKB-KW"/>
</dbReference>
<evidence type="ECO:0000313" key="3">
    <source>
        <dbReference type="EMBL" id="HIS36030.1"/>
    </source>
</evidence>
<dbReference type="Proteomes" id="UP000823928">
    <property type="component" value="Unassembled WGS sequence"/>
</dbReference>
<dbReference type="EMBL" id="DVIU01000111">
    <property type="protein sequence ID" value="HIS36030.1"/>
    <property type="molecule type" value="Genomic_DNA"/>
</dbReference>
<accession>A0A9D1EYT9</accession>
<protein>
    <submittedName>
        <fullName evidence="3">Peptidyl-prolyl cis-trans isomerase</fullName>
    </submittedName>
</protein>
<comment type="caution">
    <text evidence="3">The sequence shown here is derived from an EMBL/GenBank/DDBJ whole genome shotgun (WGS) entry which is preliminary data.</text>
</comment>
<feature type="domain" description="PpiC" evidence="2">
    <location>
        <begin position="2"/>
        <end position="91"/>
    </location>
</feature>
<sequence length="93" mass="10197">MTDEVRASHILVKTEDEANKLYDEIQNGKSFADAAAEYSECPSGANGGDLGFFGRGMMVKPFEDAAFALEKGVLSKPVQTQFGWHLIIVTDKR</sequence>
<gene>
    <name evidence="3" type="ORF">IAC10_05295</name>
</gene>
<evidence type="ECO:0000259" key="2">
    <source>
        <dbReference type="PROSITE" id="PS50198"/>
    </source>
</evidence>
<dbReference type="PANTHER" id="PTHR47245">
    <property type="entry name" value="PEPTIDYLPROLYL ISOMERASE"/>
    <property type="match status" value="1"/>
</dbReference>
<dbReference type="Pfam" id="PF13616">
    <property type="entry name" value="Rotamase_3"/>
    <property type="match status" value="1"/>
</dbReference>
<dbReference type="AlphaFoldDB" id="A0A9D1EYT9"/>
<dbReference type="InterPro" id="IPR023058">
    <property type="entry name" value="PPIase_PpiC_CS"/>
</dbReference>
<evidence type="ECO:0000313" key="4">
    <source>
        <dbReference type="Proteomes" id="UP000823928"/>
    </source>
</evidence>
<reference evidence="3" key="2">
    <citation type="journal article" date="2021" name="PeerJ">
        <title>Extensive microbial diversity within the chicken gut microbiome revealed by metagenomics and culture.</title>
        <authorList>
            <person name="Gilroy R."/>
            <person name="Ravi A."/>
            <person name="Getino M."/>
            <person name="Pursley I."/>
            <person name="Horton D.L."/>
            <person name="Alikhan N.F."/>
            <person name="Baker D."/>
            <person name="Gharbi K."/>
            <person name="Hall N."/>
            <person name="Watson M."/>
            <person name="Adriaenssens E.M."/>
            <person name="Foster-Nyarko E."/>
            <person name="Jarju S."/>
            <person name="Secka A."/>
            <person name="Antonio M."/>
            <person name="Oren A."/>
            <person name="Chaudhuri R.R."/>
            <person name="La Ragione R."/>
            <person name="Hildebrand F."/>
            <person name="Pallen M.J."/>
        </authorList>
    </citation>
    <scope>NUCLEOTIDE SEQUENCE</scope>
    <source>
        <strain evidence="3">6276</strain>
    </source>
</reference>
<dbReference type="Gene3D" id="3.10.50.40">
    <property type="match status" value="1"/>
</dbReference>
<keyword evidence="1" id="KW-0697">Rotamase</keyword>
<dbReference type="InterPro" id="IPR000297">
    <property type="entry name" value="PPIase_PpiC"/>
</dbReference>
<proteinExistence type="predicted"/>
<dbReference type="InterPro" id="IPR046357">
    <property type="entry name" value="PPIase_dom_sf"/>
</dbReference>
<dbReference type="PROSITE" id="PS50198">
    <property type="entry name" value="PPIC_PPIASE_2"/>
    <property type="match status" value="1"/>
</dbReference>
<dbReference type="SUPFAM" id="SSF54534">
    <property type="entry name" value="FKBP-like"/>
    <property type="match status" value="1"/>
</dbReference>
<dbReference type="InterPro" id="IPR050245">
    <property type="entry name" value="PrsA_foldase"/>
</dbReference>
<evidence type="ECO:0000256" key="1">
    <source>
        <dbReference type="PROSITE-ProRule" id="PRU00278"/>
    </source>
</evidence>